<organism evidence="1 2">
    <name type="scientific">Persea americana</name>
    <name type="common">Avocado</name>
    <dbReference type="NCBI Taxonomy" id="3435"/>
    <lineage>
        <taxon>Eukaryota</taxon>
        <taxon>Viridiplantae</taxon>
        <taxon>Streptophyta</taxon>
        <taxon>Embryophyta</taxon>
        <taxon>Tracheophyta</taxon>
        <taxon>Spermatophyta</taxon>
        <taxon>Magnoliopsida</taxon>
        <taxon>Magnoliidae</taxon>
        <taxon>Laurales</taxon>
        <taxon>Lauraceae</taxon>
        <taxon>Persea</taxon>
    </lineage>
</organism>
<dbReference type="Proteomes" id="UP001234297">
    <property type="component" value="Chromosome 4"/>
</dbReference>
<dbReference type="EMBL" id="CM056812">
    <property type="protein sequence ID" value="KAJ8618398.1"/>
    <property type="molecule type" value="Genomic_DNA"/>
</dbReference>
<proteinExistence type="predicted"/>
<comment type="caution">
    <text evidence="1">The sequence shown here is derived from an EMBL/GenBank/DDBJ whole genome shotgun (WGS) entry which is preliminary data.</text>
</comment>
<reference evidence="1 2" key="1">
    <citation type="journal article" date="2022" name="Hortic Res">
        <title>A haplotype resolved chromosomal level avocado genome allows analysis of novel avocado genes.</title>
        <authorList>
            <person name="Nath O."/>
            <person name="Fletcher S.J."/>
            <person name="Hayward A."/>
            <person name="Shaw L.M."/>
            <person name="Masouleh A.K."/>
            <person name="Furtado A."/>
            <person name="Henry R.J."/>
            <person name="Mitter N."/>
        </authorList>
    </citation>
    <scope>NUCLEOTIDE SEQUENCE [LARGE SCALE GENOMIC DNA]</scope>
    <source>
        <strain evidence="2">cv. Hass</strain>
    </source>
</reference>
<protein>
    <submittedName>
        <fullName evidence="1">Uncharacterized protein</fullName>
    </submittedName>
</protein>
<name>A0ACC2KB89_PERAE</name>
<evidence type="ECO:0000313" key="2">
    <source>
        <dbReference type="Proteomes" id="UP001234297"/>
    </source>
</evidence>
<evidence type="ECO:0000313" key="1">
    <source>
        <dbReference type="EMBL" id="KAJ8618398.1"/>
    </source>
</evidence>
<gene>
    <name evidence="1" type="ORF">MRB53_014584</name>
</gene>
<accession>A0ACC2KB89</accession>
<keyword evidence="2" id="KW-1185">Reference proteome</keyword>
<sequence length="440" mass="48982">MFSFDHLLSLPLYKAIQTLILLSVANQVFSLDVYYSYNQRQVDWRRFLFEGGSDLSMKLLQITPESISNRINMRNRVGRILYNETFKLWSKKTSKVASFNTTFELYIQRVNGEPCGEGMAFILTNNPSVPSNSQGQWLGIVNEETNGLSSNGIVAIEFDTRKSSADDIDDNHVAVDLNGIRSAQQFSLVQAGVNLSSGSIVLARIQYDGESRKLTVYASMLYDSGRSQSRPLIALDIDLSEYLMEDVYVGFSGSTGDLTQLNYIYSWDFTGTNLTEGNNPTTGYIAPECLLTGMASVETDVYGFGVFSMEVACGRRPGNNVRSPNDQGNSILDWLWDLYERERVLDAVDPQLNGVFDEEQMKLVLKLGLACCHPNPNERPSMRLVLQVLSGEAPAPTLPVEKPTFMWPLMPSNSEFAPTSLEEQSCGGGRLTMSMDLTGR</sequence>